<dbReference type="GO" id="GO:0016491">
    <property type="term" value="F:oxidoreductase activity"/>
    <property type="evidence" value="ECO:0007669"/>
    <property type="project" value="UniProtKB-KW"/>
</dbReference>
<dbReference type="PANTHER" id="PTHR43490">
    <property type="entry name" value="(+)-NEOMENTHOL DEHYDROGENASE"/>
    <property type="match status" value="1"/>
</dbReference>
<keyword evidence="6" id="KW-1185">Reference proteome</keyword>
<dbReference type="AlphaFoldDB" id="A0A0E0H3H8"/>
<organism evidence="5">
    <name type="scientific">Oryza nivara</name>
    <name type="common">Indian wild rice</name>
    <name type="synonym">Oryza sativa f. spontanea</name>
    <dbReference type="NCBI Taxonomy" id="4536"/>
    <lineage>
        <taxon>Eukaryota</taxon>
        <taxon>Viridiplantae</taxon>
        <taxon>Streptophyta</taxon>
        <taxon>Embryophyta</taxon>
        <taxon>Tracheophyta</taxon>
        <taxon>Spermatophyta</taxon>
        <taxon>Magnoliopsida</taxon>
        <taxon>Liliopsida</taxon>
        <taxon>Poales</taxon>
        <taxon>Poaceae</taxon>
        <taxon>BOP clade</taxon>
        <taxon>Oryzoideae</taxon>
        <taxon>Oryzeae</taxon>
        <taxon>Oryzinae</taxon>
        <taxon>Oryza</taxon>
    </lineage>
</organism>
<evidence type="ECO:0000256" key="4">
    <source>
        <dbReference type="SAM" id="MobiDB-lite"/>
    </source>
</evidence>
<dbReference type="PANTHER" id="PTHR43490:SF64">
    <property type="entry name" value="(+)-NEOMENTHOL DEHYDROGENASE"/>
    <property type="match status" value="1"/>
</dbReference>
<protein>
    <submittedName>
        <fullName evidence="5">Uncharacterized protein</fullName>
    </submittedName>
</protein>
<feature type="region of interest" description="Disordered" evidence="4">
    <location>
        <begin position="30"/>
        <end position="58"/>
    </location>
</feature>
<dbReference type="SUPFAM" id="SSF51735">
    <property type="entry name" value="NAD(P)-binding Rossmann-fold domains"/>
    <property type="match status" value="3"/>
</dbReference>
<dbReference type="eggNOG" id="KOG1208">
    <property type="taxonomic scope" value="Eukaryota"/>
</dbReference>
<reference evidence="5" key="2">
    <citation type="submission" date="2018-04" db="EMBL/GenBank/DDBJ databases">
        <title>OnivRS2 (Oryza nivara Reference Sequence Version 2).</title>
        <authorList>
            <person name="Zhang J."/>
            <person name="Kudrna D."/>
            <person name="Lee S."/>
            <person name="Talag J."/>
            <person name="Rajasekar S."/>
            <person name="Welchert J."/>
            <person name="Hsing Y.-I."/>
            <person name="Wing R.A."/>
        </authorList>
    </citation>
    <scope>NUCLEOTIDE SEQUENCE [LARGE SCALE GENOMIC DNA]</scope>
    <source>
        <strain evidence="5">SL10</strain>
    </source>
</reference>
<evidence type="ECO:0000256" key="1">
    <source>
        <dbReference type="ARBA" id="ARBA00006484"/>
    </source>
</evidence>
<sequence>MALQAIQAVSVSSTAPPPVWASAQRARLLGPKPNATCPRPRQTRPALDQRKEGERAERKDELMNHLLGRGVHIPRPAAANRGGTTTMEAAAISNPTSKRIALVTGGNKGVGLETCRQLASRGLRVVLTARNEARGLEAVDGIRRSGAADSDVVFHQLDVTDAASVARLADFVRDQFGRLDILINNAGISGVDRDPVLVAKVKDQIEGMDVDQRVDWMRENSKETYDEAKSCITTNYYGAKLVTEALLPLLLLSSSGRIVNVSSGFGLLRNFNSEDLRKEFDDIDSLTEKRLEELLDLFLDDFKVNLIEAHGWPTGGSSAYKVAKAALNAYTRILAKKYPTLRINCLTPGYVKTDISMHMGVLTPEEGASNSVKVALLPDDGPTGAYFDRNGEASFLVRHKMEGDISSLPTKRVAVVTGGNKGIGLEAAEKLRGMGLSCVIFHHLEVTDSSSVSRLADFLTTRFGKLEILVNNAAVSGMEHAQRVDTNEEQFVGMDKQQRLEWLNKQGRETYDAAKNGVQTNYYGTKLVIQTLLPLLLQSSGEGRIVCRQLAADGITVVLTARDETRGVEAAEKLRGMGLSCVIFHHLEVTDSSSVSRLADFLTTRFGKLEILVNNAAVSGMEHAQRVDTNEEQFVGMDKQQRLEWLNKQGRETYDAAKNGVQTNYYGTKLVIQTLLPLLLQSSGEGRIDLRKELDDVDNLTEERLDEVLDSFLKDFEAGALEAHGWPTAPFVAYKMAKVAMNAYTRILARRHPELRVNCVHPGYVKTDMTINSGFLTPEEGGRNVVTVALLPDGGPTGAYFDEGREASFLE</sequence>
<feature type="compositionally biased region" description="Basic and acidic residues" evidence="4">
    <location>
        <begin position="47"/>
        <end position="58"/>
    </location>
</feature>
<dbReference type="Gramene" id="ONIVA04G17890.1">
    <property type="protein sequence ID" value="ONIVA04G17890.1"/>
    <property type="gene ID" value="ONIVA04G17890"/>
</dbReference>
<dbReference type="CDD" id="cd05233">
    <property type="entry name" value="SDR_c"/>
    <property type="match status" value="1"/>
</dbReference>
<dbReference type="Pfam" id="PF00106">
    <property type="entry name" value="adh_short"/>
    <property type="match status" value="2"/>
</dbReference>
<dbReference type="Proteomes" id="UP000006591">
    <property type="component" value="Chromosome 4"/>
</dbReference>
<evidence type="ECO:0000256" key="2">
    <source>
        <dbReference type="ARBA" id="ARBA00022857"/>
    </source>
</evidence>
<dbReference type="STRING" id="4536.A0A0E0H3H8"/>
<dbReference type="InterPro" id="IPR036291">
    <property type="entry name" value="NAD(P)-bd_dom_sf"/>
</dbReference>
<evidence type="ECO:0000256" key="3">
    <source>
        <dbReference type="ARBA" id="ARBA00023002"/>
    </source>
</evidence>
<name>A0A0E0H3H8_ORYNI</name>
<keyword evidence="2" id="KW-0521">NADP</keyword>
<dbReference type="PRINTS" id="PR00081">
    <property type="entry name" value="GDHRDH"/>
</dbReference>
<evidence type="ECO:0000313" key="6">
    <source>
        <dbReference type="Proteomes" id="UP000006591"/>
    </source>
</evidence>
<dbReference type="EnsemblPlants" id="ONIVA04G17890.1">
    <property type="protein sequence ID" value="ONIVA04G17890.1"/>
    <property type="gene ID" value="ONIVA04G17890"/>
</dbReference>
<dbReference type="Gene3D" id="3.40.50.720">
    <property type="entry name" value="NAD(P)-binding Rossmann-like Domain"/>
    <property type="match status" value="3"/>
</dbReference>
<dbReference type="OMA" id="CNAIFPL"/>
<proteinExistence type="inferred from homology"/>
<dbReference type="FunFam" id="3.40.50.720:FF:000396">
    <property type="entry name" value="(+)-neomenthol dehydrogenase"/>
    <property type="match status" value="1"/>
</dbReference>
<reference evidence="5" key="1">
    <citation type="submission" date="2015-04" db="UniProtKB">
        <authorList>
            <consortium name="EnsemblPlants"/>
        </authorList>
    </citation>
    <scope>IDENTIFICATION</scope>
    <source>
        <strain evidence="5">SL10</strain>
    </source>
</reference>
<dbReference type="GO" id="GO:0016020">
    <property type="term" value="C:membrane"/>
    <property type="evidence" value="ECO:0007669"/>
    <property type="project" value="TreeGrafter"/>
</dbReference>
<dbReference type="PRINTS" id="PR00080">
    <property type="entry name" value="SDRFAMILY"/>
</dbReference>
<keyword evidence="3" id="KW-0560">Oxidoreductase</keyword>
<accession>A0A0E0H3H8</accession>
<evidence type="ECO:0000313" key="5">
    <source>
        <dbReference type="EnsemblPlants" id="ONIVA04G17890.1"/>
    </source>
</evidence>
<dbReference type="InterPro" id="IPR002347">
    <property type="entry name" value="SDR_fam"/>
</dbReference>
<comment type="similarity">
    <text evidence="1">Belongs to the short-chain dehydrogenases/reductases (SDR) family.</text>
</comment>